<dbReference type="EMBL" id="JANBPW010000712">
    <property type="protein sequence ID" value="KAJ1948509.1"/>
    <property type="molecule type" value="Genomic_DNA"/>
</dbReference>
<accession>A0ACC1JDZ0</accession>
<sequence length="493" mass="54639">MDVNEFRKRGKEVIDAIADYYEAVNDIPPMSTVSPGYLYKLLPHEAPETPESFDAIQKDLQTKIMPGMTHWQSGNFFSWFPSNSSFPAILGDMYSSMFDVVGFNWLCSPAATELETVVMDWLGKLIGLDRRFLSFKEDGTEGNGGGVIQGSASEAHIVAMIAAREMALERLKSQGGISSEDADKQRHKLVAYFSDQTHSSGQKAANVIGCKTTTVPTGDDFRLTKQALEQAIAKDKEQGLIPFFVCGTFGTTNTTAIDDLPGIADVAQKESLWYHVDAAYAGSALTCPEFRPLAAGSERADSFNFNPHKWMLTNFDCSALWVADSTHLVNALSIHREYYPKVEGDTAFVKDYRNWQLPLGRRFRSLKLWFVMRMYGAEGIRKHIRDDVTQAKWLANQLVADGRFELIVPVVFGLAVFRIKPEALSDPSKVNQANTALIKAINDDGRVFLVGTKLNGNDVLRAAVGSTFGTQKNVDLLLEILKEHATKVIADLE</sequence>
<evidence type="ECO:0000313" key="2">
    <source>
        <dbReference type="Proteomes" id="UP001150603"/>
    </source>
</evidence>
<organism evidence="1 2">
    <name type="scientific">Linderina macrospora</name>
    <dbReference type="NCBI Taxonomy" id="4868"/>
    <lineage>
        <taxon>Eukaryota</taxon>
        <taxon>Fungi</taxon>
        <taxon>Fungi incertae sedis</taxon>
        <taxon>Zoopagomycota</taxon>
        <taxon>Kickxellomycotina</taxon>
        <taxon>Kickxellomycetes</taxon>
        <taxon>Kickxellales</taxon>
        <taxon>Kickxellaceae</taxon>
        <taxon>Linderina</taxon>
    </lineage>
</organism>
<name>A0ACC1JDZ0_9FUNG</name>
<proteinExistence type="predicted"/>
<dbReference type="Proteomes" id="UP001150603">
    <property type="component" value="Unassembled WGS sequence"/>
</dbReference>
<gene>
    <name evidence="1" type="ORF">FBU59_001560</name>
</gene>
<reference evidence="1" key="1">
    <citation type="submission" date="2022-07" db="EMBL/GenBank/DDBJ databases">
        <title>Phylogenomic reconstructions and comparative analyses of Kickxellomycotina fungi.</title>
        <authorList>
            <person name="Reynolds N.K."/>
            <person name="Stajich J.E."/>
            <person name="Barry K."/>
            <person name="Grigoriev I.V."/>
            <person name="Crous P."/>
            <person name="Smith M.E."/>
        </authorList>
    </citation>
    <scope>NUCLEOTIDE SEQUENCE</scope>
    <source>
        <strain evidence="1">NRRL 5244</strain>
    </source>
</reference>
<comment type="caution">
    <text evidence="1">The sequence shown here is derived from an EMBL/GenBank/DDBJ whole genome shotgun (WGS) entry which is preliminary data.</text>
</comment>
<evidence type="ECO:0000313" key="1">
    <source>
        <dbReference type="EMBL" id="KAJ1948509.1"/>
    </source>
</evidence>
<protein>
    <submittedName>
        <fullName evidence="1">Uncharacterized protein</fullName>
    </submittedName>
</protein>
<keyword evidence="2" id="KW-1185">Reference proteome</keyword>